<comment type="similarity">
    <text evidence="2">Belongs to the bacterial solute-binding protein 8 family.</text>
</comment>
<evidence type="ECO:0000256" key="1">
    <source>
        <dbReference type="ARBA" id="ARBA00004196"/>
    </source>
</evidence>
<name>A0ABU2S0N9_9ACTN</name>
<dbReference type="SUPFAM" id="SSF53807">
    <property type="entry name" value="Helical backbone' metal receptor"/>
    <property type="match status" value="1"/>
</dbReference>
<dbReference type="Pfam" id="PF01497">
    <property type="entry name" value="Peripla_BP_2"/>
    <property type="match status" value="1"/>
</dbReference>
<proteinExistence type="inferred from homology"/>
<evidence type="ECO:0000256" key="2">
    <source>
        <dbReference type="ARBA" id="ARBA00008814"/>
    </source>
</evidence>
<evidence type="ECO:0000313" key="6">
    <source>
        <dbReference type="EMBL" id="MDT0442571.1"/>
    </source>
</evidence>
<sequence>MSGATGWEFVDDRGQRATAERRPERIVAYIQAAAALWDFGLGPAGHFGSLHDDGGTPDAAKAGDLPLDRIRYFGSGAQLSADEVLAAEPDLLVTVTYDGENVYGLPPGTVDKLTAAVPTVALGVSPGRELGDVLERFTALARSLGAPDDAGRQHTARLGHAVERLRAAAAARPAIRVLALSAAGPDTAYLARPDAWPDLRALARHGVRLAGPPEGPGVNWATTGWQEAVALAPDIVLTDVRSNAAPPRDLAGSDAWTALRDTAAFLPWNPEIPGSALAHARFFDGVAEALERAPQDTGGR</sequence>
<evidence type="ECO:0000313" key="7">
    <source>
        <dbReference type="Proteomes" id="UP001183615"/>
    </source>
</evidence>
<protein>
    <submittedName>
        <fullName evidence="6">ABC transporter substrate-binding protein</fullName>
    </submittedName>
</protein>
<evidence type="ECO:0000256" key="3">
    <source>
        <dbReference type="ARBA" id="ARBA00022448"/>
    </source>
</evidence>
<dbReference type="Gene3D" id="3.40.50.1980">
    <property type="entry name" value="Nitrogenase molybdenum iron protein domain"/>
    <property type="match status" value="2"/>
</dbReference>
<comment type="subcellular location">
    <subcellularLocation>
        <location evidence="1">Cell envelope</location>
    </subcellularLocation>
</comment>
<organism evidence="6 7">
    <name type="scientific">Streptomyces johnsoniae</name>
    <dbReference type="NCBI Taxonomy" id="3075532"/>
    <lineage>
        <taxon>Bacteria</taxon>
        <taxon>Bacillati</taxon>
        <taxon>Actinomycetota</taxon>
        <taxon>Actinomycetes</taxon>
        <taxon>Kitasatosporales</taxon>
        <taxon>Streptomycetaceae</taxon>
        <taxon>Streptomyces</taxon>
    </lineage>
</organism>
<dbReference type="PANTHER" id="PTHR30532">
    <property type="entry name" value="IRON III DICITRATE-BINDING PERIPLASMIC PROTEIN"/>
    <property type="match status" value="1"/>
</dbReference>
<comment type="caution">
    <text evidence="6">The sequence shown here is derived from an EMBL/GenBank/DDBJ whole genome shotgun (WGS) entry which is preliminary data.</text>
</comment>
<reference evidence="7" key="1">
    <citation type="submission" date="2023-07" db="EMBL/GenBank/DDBJ databases">
        <title>30 novel species of actinomycetes from the DSMZ collection.</title>
        <authorList>
            <person name="Nouioui I."/>
        </authorList>
    </citation>
    <scope>NUCLEOTIDE SEQUENCE [LARGE SCALE GENOMIC DNA]</scope>
    <source>
        <strain evidence="7">DSM 41886</strain>
    </source>
</reference>
<keyword evidence="3" id="KW-0813">Transport</keyword>
<dbReference type="PANTHER" id="PTHR30532:SF24">
    <property type="entry name" value="FERRIC ENTEROBACTIN-BINDING PERIPLASMIC PROTEIN FEPB"/>
    <property type="match status" value="1"/>
</dbReference>
<dbReference type="EMBL" id="JAVREV010000004">
    <property type="protein sequence ID" value="MDT0442571.1"/>
    <property type="molecule type" value="Genomic_DNA"/>
</dbReference>
<accession>A0ABU2S0N9</accession>
<keyword evidence="7" id="KW-1185">Reference proteome</keyword>
<gene>
    <name evidence="6" type="ORF">RM779_08165</name>
</gene>
<dbReference type="Proteomes" id="UP001183615">
    <property type="component" value="Unassembled WGS sequence"/>
</dbReference>
<dbReference type="InterPro" id="IPR002491">
    <property type="entry name" value="ABC_transptr_periplasmic_BD"/>
</dbReference>
<evidence type="ECO:0000256" key="4">
    <source>
        <dbReference type="ARBA" id="ARBA00022729"/>
    </source>
</evidence>
<dbReference type="RefSeq" id="WP_311617004.1">
    <property type="nucleotide sequence ID" value="NZ_JAVREV010000004.1"/>
</dbReference>
<dbReference type="InterPro" id="IPR051313">
    <property type="entry name" value="Bact_iron-sidero_bind"/>
</dbReference>
<feature type="domain" description="Fe/B12 periplasmic-binding" evidence="5">
    <location>
        <begin position="70"/>
        <end position="259"/>
    </location>
</feature>
<evidence type="ECO:0000259" key="5">
    <source>
        <dbReference type="Pfam" id="PF01497"/>
    </source>
</evidence>
<keyword evidence="4" id="KW-0732">Signal</keyword>